<dbReference type="InterPro" id="IPR040285">
    <property type="entry name" value="ProX/PRXD1"/>
</dbReference>
<dbReference type="InterPro" id="IPR036754">
    <property type="entry name" value="YbaK/aa-tRNA-synt-asso_dom_sf"/>
</dbReference>
<feature type="domain" description="YbaK/aminoacyl-tRNA synthetase-associated" evidence="2">
    <location>
        <begin position="24"/>
        <end position="153"/>
    </location>
</feature>
<name>A0A2G4YQ26_9PROT</name>
<gene>
    <name evidence="3" type="ORF">CRD36_11420</name>
</gene>
<dbReference type="PANTHER" id="PTHR31423:SF3">
    <property type="entry name" value="PROLYL-TRNA SYNTHETASE ASSOCIATED DOMAIN-CONTAINING PROTEIN 1-RELATED"/>
    <property type="match status" value="1"/>
</dbReference>
<comment type="caution">
    <text evidence="3">The sequence shown here is derived from an EMBL/GenBank/DDBJ whole genome shotgun (WGS) entry which is preliminary data.</text>
</comment>
<reference evidence="3 4" key="1">
    <citation type="submission" date="2017-10" db="EMBL/GenBank/DDBJ databases">
        <title>Frigbacter circumglobatus gen. nov. sp. nov., isolated from sediment cultured in situ.</title>
        <authorList>
            <person name="Zhao Z."/>
        </authorList>
    </citation>
    <scope>NUCLEOTIDE SEQUENCE [LARGE SCALE GENOMIC DNA]</scope>
    <source>
        <strain evidence="3 4">ZYL</strain>
    </source>
</reference>
<dbReference type="Proteomes" id="UP000229730">
    <property type="component" value="Unassembled WGS sequence"/>
</dbReference>
<proteinExistence type="inferred from homology"/>
<keyword evidence="4" id="KW-1185">Reference proteome</keyword>
<evidence type="ECO:0000313" key="3">
    <source>
        <dbReference type="EMBL" id="PHZ84418.1"/>
    </source>
</evidence>
<evidence type="ECO:0000259" key="2">
    <source>
        <dbReference type="Pfam" id="PF04073"/>
    </source>
</evidence>
<dbReference type="SUPFAM" id="SSF55826">
    <property type="entry name" value="YbaK/ProRS associated domain"/>
    <property type="match status" value="1"/>
</dbReference>
<dbReference type="AlphaFoldDB" id="A0A2G4YQ26"/>
<organism evidence="3 4">
    <name type="scientific">Paremcibacter congregatus</name>
    <dbReference type="NCBI Taxonomy" id="2043170"/>
    <lineage>
        <taxon>Bacteria</taxon>
        <taxon>Pseudomonadati</taxon>
        <taxon>Pseudomonadota</taxon>
        <taxon>Alphaproteobacteria</taxon>
        <taxon>Emcibacterales</taxon>
        <taxon>Emcibacteraceae</taxon>
        <taxon>Paremcibacter</taxon>
    </lineage>
</organism>
<evidence type="ECO:0000313" key="4">
    <source>
        <dbReference type="Proteomes" id="UP000229730"/>
    </source>
</evidence>
<dbReference type="CDD" id="cd04335">
    <property type="entry name" value="PrdX_deacylase"/>
    <property type="match status" value="1"/>
</dbReference>
<dbReference type="GO" id="GO:0002161">
    <property type="term" value="F:aminoacyl-tRNA deacylase activity"/>
    <property type="evidence" value="ECO:0007669"/>
    <property type="project" value="InterPro"/>
</dbReference>
<dbReference type="InParanoid" id="A0A2G4YQ26"/>
<dbReference type="Gene3D" id="3.90.960.10">
    <property type="entry name" value="YbaK/aminoacyl-tRNA synthetase-associated domain"/>
    <property type="match status" value="1"/>
</dbReference>
<dbReference type="GO" id="GO:0003677">
    <property type="term" value="F:DNA binding"/>
    <property type="evidence" value="ECO:0007669"/>
    <property type="project" value="UniProtKB-KW"/>
</dbReference>
<dbReference type="RefSeq" id="WP_099473342.1">
    <property type="nucleotide sequence ID" value="NZ_CP041025.1"/>
</dbReference>
<dbReference type="FunFam" id="3.90.960.10:FF:000005">
    <property type="entry name" value="Putative prolyl-tRNA synthetase"/>
    <property type="match status" value="1"/>
</dbReference>
<evidence type="ECO:0000256" key="1">
    <source>
        <dbReference type="ARBA" id="ARBA00010201"/>
    </source>
</evidence>
<protein>
    <submittedName>
        <fullName evidence="3">DNA-binding protein</fullName>
    </submittedName>
</protein>
<dbReference type="OrthoDB" id="5145315at2"/>
<dbReference type="Pfam" id="PF04073">
    <property type="entry name" value="tRNA_edit"/>
    <property type="match status" value="1"/>
</dbReference>
<dbReference type="PANTHER" id="PTHR31423">
    <property type="entry name" value="YBAK DOMAIN-CONTAINING PROTEIN"/>
    <property type="match status" value="1"/>
</dbReference>
<dbReference type="InterPro" id="IPR007214">
    <property type="entry name" value="YbaK/aa-tRNA-synth-assoc-dom"/>
</dbReference>
<keyword evidence="3" id="KW-0238">DNA-binding</keyword>
<dbReference type="EMBL" id="PDEM01000024">
    <property type="protein sequence ID" value="PHZ84418.1"/>
    <property type="molecule type" value="Genomic_DNA"/>
</dbReference>
<sequence>MPHREKKLFDCLAELGIKTETHRHPPLHTVAESQARRGSIAGGHCKSLFLKDKAGHYLLVVMGETRQLDMAGLFKSGLLPVKRLSFASAAAMEKMLGVTPGAVTPFALINARNHQQELTVVLDQEMMTQALLNYHPLHNGATTTISSTDLVKFIRHCGFDPVTVDFARL</sequence>
<accession>A0A2G4YQ26</accession>
<comment type="similarity">
    <text evidence="1">Belongs to the PRORSD1 family.</text>
</comment>